<dbReference type="GO" id="GO:0003700">
    <property type="term" value="F:DNA-binding transcription factor activity"/>
    <property type="evidence" value="ECO:0007669"/>
    <property type="project" value="TreeGrafter"/>
</dbReference>
<dbReference type="RefSeq" id="WP_149325157.1">
    <property type="nucleotide sequence ID" value="NZ_CP043504.1"/>
</dbReference>
<dbReference type="Proteomes" id="UP000322159">
    <property type="component" value="Chromosome"/>
</dbReference>
<dbReference type="PROSITE" id="PS50977">
    <property type="entry name" value="HTH_TETR_2"/>
    <property type="match status" value="1"/>
</dbReference>
<dbReference type="InterPro" id="IPR050109">
    <property type="entry name" value="HTH-type_TetR-like_transc_reg"/>
</dbReference>
<dbReference type="PRINTS" id="PR00455">
    <property type="entry name" value="HTHTETR"/>
</dbReference>
<dbReference type="OrthoDB" id="6637160at2"/>
<evidence type="ECO:0000259" key="3">
    <source>
        <dbReference type="PROSITE" id="PS50977"/>
    </source>
</evidence>
<evidence type="ECO:0000256" key="2">
    <source>
        <dbReference type="PROSITE-ProRule" id="PRU00335"/>
    </source>
</evidence>
<dbReference type="SUPFAM" id="SSF46689">
    <property type="entry name" value="Homeodomain-like"/>
    <property type="match status" value="1"/>
</dbReference>
<dbReference type="Pfam" id="PF00440">
    <property type="entry name" value="TetR_N"/>
    <property type="match status" value="1"/>
</dbReference>
<feature type="domain" description="HTH tetR-type" evidence="3">
    <location>
        <begin position="16"/>
        <end position="76"/>
    </location>
</feature>
<dbReference type="PANTHER" id="PTHR30055">
    <property type="entry name" value="HTH-TYPE TRANSCRIPTIONAL REGULATOR RUTR"/>
    <property type="match status" value="1"/>
</dbReference>
<reference evidence="4 5" key="1">
    <citation type="submission" date="2019-09" db="EMBL/GenBank/DDBJ databases">
        <title>Genome sequencing of strain KACC 19322.</title>
        <authorList>
            <person name="Heo J."/>
            <person name="Kim S.-J."/>
            <person name="Kim J.-S."/>
            <person name="Hong S.-B."/>
            <person name="Kwon S.-W."/>
        </authorList>
    </citation>
    <scope>NUCLEOTIDE SEQUENCE [LARGE SCALE GENOMIC DNA]</scope>
    <source>
        <strain evidence="4 5">KACC 19322</strain>
    </source>
</reference>
<gene>
    <name evidence="4" type="ORF">FLP23_06785</name>
</gene>
<keyword evidence="5" id="KW-1185">Reference proteome</keyword>
<feature type="DNA-binding region" description="H-T-H motif" evidence="2">
    <location>
        <begin position="39"/>
        <end position="58"/>
    </location>
</feature>
<sequence length="243" mass="26395">MSTTAFQRARSEAQRLERREAILAAAVELLRERSVAELSLNELARRVGLAKSNVLRYFESREDVLLQVYDREYRAWLEVFDARLVEGGIRGIEAFSELLAATVAERPMLSELSASAAGVLERNVSGEVAAAYKRAAIANAVRLAELEARHVAPLTEAAAISFVGATNLAIGGIWAATQPSPGMAAAYDAHPELHSLRHDYRVALREFVATLLTGLAHREPALPFVAGPYRLTPEPPSTPIPSA</sequence>
<dbReference type="Gene3D" id="1.10.357.10">
    <property type="entry name" value="Tetracycline Repressor, domain 2"/>
    <property type="match status" value="1"/>
</dbReference>
<dbReference type="PANTHER" id="PTHR30055:SF226">
    <property type="entry name" value="HTH-TYPE TRANSCRIPTIONAL REGULATOR PKSA"/>
    <property type="match status" value="1"/>
</dbReference>
<protein>
    <submittedName>
        <fullName evidence="4">TetR/AcrR family transcriptional regulator</fullName>
    </submittedName>
</protein>
<dbReference type="Pfam" id="PF17929">
    <property type="entry name" value="TetR_C_34"/>
    <property type="match status" value="1"/>
</dbReference>
<accession>A0A5C1YA44</accession>
<dbReference type="InterPro" id="IPR001647">
    <property type="entry name" value="HTH_TetR"/>
</dbReference>
<organism evidence="4 5">
    <name type="scientific">Protaetiibacter larvae</name>
    <dbReference type="NCBI Taxonomy" id="2592654"/>
    <lineage>
        <taxon>Bacteria</taxon>
        <taxon>Bacillati</taxon>
        <taxon>Actinomycetota</taxon>
        <taxon>Actinomycetes</taxon>
        <taxon>Micrococcales</taxon>
        <taxon>Microbacteriaceae</taxon>
        <taxon>Protaetiibacter</taxon>
    </lineage>
</organism>
<dbReference type="InterPro" id="IPR041483">
    <property type="entry name" value="TetR_C_34"/>
</dbReference>
<name>A0A5C1YA44_9MICO</name>
<dbReference type="GO" id="GO:0000976">
    <property type="term" value="F:transcription cis-regulatory region binding"/>
    <property type="evidence" value="ECO:0007669"/>
    <property type="project" value="TreeGrafter"/>
</dbReference>
<evidence type="ECO:0000256" key="1">
    <source>
        <dbReference type="ARBA" id="ARBA00023125"/>
    </source>
</evidence>
<keyword evidence="1 2" id="KW-0238">DNA-binding</keyword>
<dbReference type="KEGG" id="lyk:FLP23_06785"/>
<proteinExistence type="predicted"/>
<evidence type="ECO:0000313" key="4">
    <source>
        <dbReference type="EMBL" id="QEO09737.1"/>
    </source>
</evidence>
<evidence type="ECO:0000313" key="5">
    <source>
        <dbReference type="Proteomes" id="UP000322159"/>
    </source>
</evidence>
<dbReference type="EMBL" id="CP043504">
    <property type="protein sequence ID" value="QEO09737.1"/>
    <property type="molecule type" value="Genomic_DNA"/>
</dbReference>
<dbReference type="InterPro" id="IPR009057">
    <property type="entry name" value="Homeodomain-like_sf"/>
</dbReference>
<dbReference type="AlphaFoldDB" id="A0A5C1YA44"/>